<gene>
    <name evidence="2" type="ORF">EI427_23400</name>
</gene>
<dbReference type="Gene3D" id="3.40.50.1110">
    <property type="entry name" value="SGNH hydrolase"/>
    <property type="match status" value="1"/>
</dbReference>
<dbReference type="PROSITE" id="PS51257">
    <property type="entry name" value="PROKAR_LIPOPROTEIN"/>
    <property type="match status" value="1"/>
</dbReference>
<dbReference type="GO" id="GO:0004622">
    <property type="term" value="F:phosphatidylcholine lysophospholipase activity"/>
    <property type="evidence" value="ECO:0007669"/>
    <property type="project" value="TreeGrafter"/>
</dbReference>
<evidence type="ECO:0000313" key="3">
    <source>
        <dbReference type="Proteomes" id="UP000267268"/>
    </source>
</evidence>
<proteinExistence type="predicted"/>
<dbReference type="InterPro" id="IPR051532">
    <property type="entry name" value="Ester_Hydrolysis_Enzymes"/>
</dbReference>
<dbReference type="Proteomes" id="UP000267268">
    <property type="component" value="Chromosome 2"/>
</dbReference>
<dbReference type="PANTHER" id="PTHR30383:SF5">
    <property type="entry name" value="SGNH HYDROLASE-TYPE ESTERASE DOMAIN-CONTAINING PROTEIN"/>
    <property type="match status" value="1"/>
</dbReference>
<organism evidence="2 3">
    <name type="scientific">Flammeovirga pectinis</name>
    <dbReference type="NCBI Taxonomy" id="2494373"/>
    <lineage>
        <taxon>Bacteria</taxon>
        <taxon>Pseudomonadati</taxon>
        <taxon>Bacteroidota</taxon>
        <taxon>Cytophagia</taxon>
        <taxon>Cytophagales</taxon>
        <taxon>Flammeovirgaceae</taxon>
        <taxon>Flammeovirga</taxon>
    </lineage>
</organism>
<dbReference type="InterPro" id="IPR013830">
    <property type="entry name" value="SGNH_hydro"/>
</dbReference>
<reference evidence="2 3" key="1">
    <citation type="submission" date="2018-12" db="EMBL/GenBank/DDBJ databases">
        <title>Flammeovirga pectinis sp. nov., isolated from the gut of the Korean scallop, Patinopecten yessoensis.</title>
        <authorList>
            <person name="Bae J.-W."/>
            <person name="Jeong Y.-S."/>
            <person name="Kang W."/>
        </authorList>
    </citation>
    <scope>NUCLEOTIDE SEQUENCE [LARGE SCALE GENOMIC DNA]</scope>
    <source>
        <strain evidence="2 3">L12M1</strain>
    </source>
</reference>
<feature type="domain" description="SGNH hydrolase-type esterase" evidence="1">
    <location>
        <begin position="66"/>
        <end position="225"/>
    </location>
</feature>
<dbReference type="SUPFAM" id="SSF52266">
    <property type="entry name" value="SGNH hydrolase"/>
    <property type="match status" value="1"/>
</dbReference>
<evidence type="ECO:0000313" key="2">
    <source>
        <dbReference type="EMBL" id="AZQ65162.1"/>
    </source>
</evidence>
<accession>A0A3S9PAS1</accession>
<name>A0A3S9PAS1_9BACT</name>
<protein>
    <submittedName>
        <fullName evidence="2">GDSL family lipase</fullName>
    </submittedName>
</protein>
<keyword evidence="3" id="KW-1185">Reference proteome</keyword>
<dbReference type="InterPro" id="IPR036514">
    <property type="entry name" value="SGNH_hydro_sf"/>
</dbReference>
<dbReference type="Pfam" id="PF13472">
    <property type="entry name" value="Lipase_GDSL_2"/>
    <property type="match status" value="1"/>
</dbReference>
<dbReference type="RefSeq" id="WP_126619608.1">
    <property type="nucleotide sequence ID" value="NZ_CP034563.1"/>
</dbReference>
<dbReference type="AlphaFoldDB" id="A0A3S9PAS1"/>
<dbReference type="PANTHER" id="PTHR30383">
    <property type="entry name" value="THIOESTERASE 1/PROTEASE 1/LYSOPHOSPHOLIPASE L1"/>
    <property type="match status" value="1"/>
</dbReference>
<sequence>MKNLFYITLLFISSLSCMPKNKVDTSSFYPDKTMQVKYHSEWTANHYKERISVFKATPLVHKDIVFLGNSITEQGSDWGAKFGLPNIKNRGISGDVTDGVLLRLGEIAYYKPSKVFIMIGVNDLFNLHFQKQIPSAEYVASNIIKIVDQIHEISPTTEIYVESILPDHQDFMAPLINKVNTLVMEHNGKNFTYINLNPLFQDKDGLMNNKLSTDGTHLNEEGYAIWVDAIKEIVKK</sequence>
<dbReference type="OrthoDB" id="9790057at2"/>
<dbReference type="EMBL" id="CP034563">
    <property type="protein sequence ID" value="AZQ65162.1"/>
    <property type="molecule type" value="Genomic_DNA"/>
</dbReference>
<dbReference type="KEGG" id="fll:EI427_23400"/>
<evidence type="ECO:0000259" key="1">
    <source>
        <dbReference type="Pfam" id="PF13472"/>
    </source>
</evidence>